<gene>
    <name evidence="1" type="ORF">ACH5RR_031248</name>
</gene>
<dbReference type="Proteomes" id="UP001630127">
    <property type="component" value="Unassembled WGS sequence"/>
</dbReference>
<protein>
    <submittedName>
        <fullName evidence="1">Uncharacterized protein</fullName>
    </submittedName>
</protein>
<evidence type="ECO:0000313" key="2">
    <source>
        <dbReference type="Proteomes" id="UP001630127"/>
    </source>
</evidence>
<sequence length="87" mass="9779">MSLTISSIVARMSIASEEFLARKERNPPLFGDILRVKEHVLGLWISKDMKDLSPSRTYDFSQNSICIYVEPHSSAIDVTDQPHSSGQ</sequence>
<evidence type="ECO:0000313" key="1">
    <source>
        <dbReference type="EMBL" id="KAL3505866.1"/>
    </source>
</evidence>
<dbReference type="AlphaFoldDB" id="A0ABD2YEN7"/>
<dbReference type="EMBL" id="JBJUIK010000013">
    <property type="protein sequence ID" value="KAL3505866.1"/>
    <property type="molecule type" value="Genomic_DNA"/>
</dbReference>
<comment type="caution">
    <text evidence="1">The sequence shown here is derived from an EMBL/GenBank/DDBJ whole genome shotgun (WGS) entry which is preliminary data.</text>
</comment>
<accession>A0ABD2YEN7</accession>
<name>A0ABD2YEN7_9GENT</name>
<proteinExistence type="predicted"/>
<organism evidence="1 2">
    <name type="scientific">Cinchona calisaya</name>
    <dbReference type="NCBI Taxonomy" id="153742"/>
    <lineage>
        <taxon>Eukaryota</taxon>
        <taxon>Viridiplantae</taxon>
        <taxon>Streptophyta</taxon>
        <taxon>Embryophyta</taxon>
        <taxon>Tracheophyta</taxon>
        <taxon>Spermatophyta</taxon>
        <taxon>Magnoliopsida</taxon>
        <taxon>eudicotyledons</taxon>
        <taxon>Gunneridae</taxon>
        <taxon>Pentapetalae</taxon>
        <taxon>asterids</taxon>
        <taxon>lamiids</taxon>
        <taxon>Gentianales</taxon>
        <taxon>Rubiaceae</taxon>
        <taxon>Cinchonoideae</taxon>
        <taxon>Cinchoneae</taxon>
        <taxon>Cinchona</taxon>
    </lineage>
</organism>
<reference evidence="1 2" key="1">
    <citation type="submission" date="2024-11" db="EMBL/GenBank/DDBJ databases">
        <title>A near-complete genome assembly of Cinchona calisaya.</title>
        <authorList>
            <person name="Lian D.C."/>
            <person name="Zhao X.W."/>
            <person name="Wei L."/>
        </authorList>
    </citation>
    <scope>NUCLEOTIDE SEQUENCE [LARGE SCALE GENOMIC DNA]</scope>
    <source>
        <tissue evidence="1">Nenye</tissue>
    </source>
</reference>
<keyword evidence="2" id="KW-1185">Reference proteome</keyword>